<dbReference type="InterPro" id="IPR020846">
    <property type="entry name" value="MFS_dom"/>
</dbReference>
<organism evidence="6 7">
    <name type="scientific">Novosphingobium panipatense</name>
    <dbReference type="NCBI Taxonomy" id="428991"/>
    <lineage>
        <taxon>Bacteria</taxon>
        <taxon>Pseudomonadati</taxon>
        <taxon>Pseudomonadota</taxon>
        <taxon>Alphaproteobacteria</taxon>
        <taxon>Sphingomonadales</taxon>
        <taxon>Sphingomonadaceae</taxon>
        <taxon>Novosphingobium</taxon>
    </lineage>
</organism>
<dbReference type="Proteomes" id="UP001157910">
    <property type="component" value="Unassembled WGS sequence"/>
</dbReference>
<dbReference type="EMBL" id="FXUI01000007">
    <property type="protein sequence ID" value="SMP74425.1"/>
    <property type="molecule type" value="Genomic_DNA"/>
</dbReference>
<keyword evidence="7" id="KW-1185">Reference proteome</keyword>
<feature type="transmembrane region" description="Helical" evidence="4">
    <location>
        <begin position="80"/>
        <end position="98"/>
    </location>
</feature>
<dbReference type="PANTHER" id="PTHR11360:SF284">
    <property type="entry name" value="EG:103B4.3 PROTEIN-RELATED"/>
    <property type="match status" value="1"/>
</dbReference>
<keyword evidence="2 4" id="KW-1133">Transmembrane helix</keyword>
<keyword evidence="3 4" id="KW-0472">Membrane</keyword>
<gene>
    <name evidence="6" type="ORF">SAMN06296065_10764</name>
</gene>
<name>A0ABY1QMY4_9SPHN</name>
<evidence type="ECO:0000256" key="2">
    <source>
        <dbReference type="ARBA" id="ARBA00022989"/>
    </source>
</evidence>
<dbReference type="InterPro" id="IPR011701">
    <property type="entry name" value="MFS"/>
</dbReference>
<evidence type="ECO:0000256" key="1">
    <source>
        <dbReference type="ARBA" id="ARBA00022692"/>
    </source>
</evidence>
<evidence type="ECO:0000313" key="7">
    <source>
        <dbReference type="Proteomes" id="UP001157910"/>
    </source>
</evidence>
<protein>
    <submittedName>
        <fullName evidence="6">Major Facilitator Superfamily protein</fullName>
    </submittedName>
</protein>
<dbReference type="InterPro" id="IPR036259">
    <property type="entry name" value="MFS_trans_sf"/>
</dbReference>
<feature type="transmembrane region" description="Helical" evidence="4">
    <location>
        <begin position="170"/>
        <end position="189"/>
    </location>
</feature>
<keyword evidence="1 4" id="KW-0812">Transmembrane</keyword>
<feature type="transmembrane region" description="Helical" evidence="4">
    <location>
        <begin position="50"/>
        <end position="68"/>
    </location>
</feature>
<evidence type="ECO:0000256" key="3">
    <source>
        <dbReference type="ARBA" id="ARBA00023136"/>
    </source>
</evidence>
<dbReference type="Gene3D" id="1.20.1250.20">
    <property type="entry name" value="MFS general substrate transporter like domains"/>
    <property type="match status" value="2"/>
</dbReference>
<dbReference type="Pfam" id="PF07690">
    <property type="entry name" value="MFS_1"/>
    <property type="match status" value="2"/>
</dbReference>
<feature type="transmembrane region" description="Helical" evidence="4">
    <location>
        <begin position="284"/>
        <end position="302"/>
    </location>
</feature>
<dbReference type="PROSITE" id="PS50850">
    <property type="entry name" value="MFS"/>
    <property type="match status" value="1"/>
</dbReference>
<dbReference type="InterPro" id="IPR050327">
    <property type="entry name" value="Proton-linked_MCT"/>
</dbReference>
<evidence type="ECO:0000259" key="5">
    <source>
        <dbReference type="PROSITE" id="PS50850"/>
    </source>
</evidence>
<evidence type="ECO:0000313" key="6">
    <source>
        <dbReference type="EMBL" id="SMP74425.1"/>
    </source>
</evidence>
<evidence type="ECO:0000256" key="4">
    <source>
        <dbReference type="SAM" id="Phobius"/>
    </source>
</evidence>
<accession>A0ABY1QMY4</accession>
<comment type="caution">
    <text evidence="6">The sequence shown here is derived from an EMBL/GenBank/DDBJ whole genome shotgun (WGS) entry which is preliminary data.</text>
</comment>
<feature type="transmembrane region" description="Helical" evidence="4">
    <location>
        <begin position="12"/>
        <end position="30"/>
    </location>
</feature>
<dbReference type="SUPFAM" id="SSF103473">
    <property type="entry name" value="MFS general substrate transporter"/>
    <property type="match status" value="1"/>
</dbReference>
<feature type="transmembrane region" description="Helical" evidence="4">
    <location>
        <begin position="257"/>
        <end position="277"/>
    </location>
</feature>
<feature type="transmembrane region" description="Helical" evidence="4">
    <location>
        <begin position="136"/>
        <end position="158"/>
    </location>
</feature>
<feature type="domain" description="Major facilitator superfamily (MFS) profile" evidence="5">
    <location>
        <begin position="13"/>
        <end position="399"/>
    </location>
</feature>
<sequence length="413" mass="43456">MTYLREFQVNGTTLLGAALGVALGAALNHYMINLFAPELIAAFGWEKSRFALVGTLGLATMFTVPFWGRFVDRYGARVSASIGFIAMPASFIAFSFMTGDIYQFFAITVFQNLFGVLTTTLVFTRVVIQKFDAARGMALSVLMSGPPLIGAAVVPLVGQVIDAEGWRAGYHLLAAISALGGIAAILLVGRERPKDPSPSGKKAPAITWPRFVQLVRRPAFVLMVAGMFFCNVPTVLVSSQLKLVLVESGASGQFATWIISVYAVGVIIGRFASGLALDKCSPQAVALTALGLPAVGFLILASPADQSWLLASAVLLVGLAQGAEGDIGAYVASRTFHVSHFSLVYSFLIASMGLATAVGAVLLSSTLRSTGRFDVFLLFSAGITIVGALCFFLTGRGGKQPEVAQPLEAAPSL</sequence>
<dbReference type="PANTHER" id="PTHR11360">
    <property type="entry name" value="MONOCARBOXYLATE TRANSPORTER"/>
    <property type="match status" value="1"/>
</dbReference>
<feature type="transmembrane region" description="Helical" evidence="4">
    <location>
        <begin position="219"/>
        <end position="237"/>
    </location>
</feature>
<feature type="transmembrane region" description="Helical" evidence="4">
    <location>
        <begin position="104"/>
        <end position="124"/>
    </location>
</feature>
<proteinExistence type="predicted"/>
<feature type="transmembrane region" description="Helical" evidence="4">
    <location>
        <begin position="375"/>
        <end position="394"/>
    </location>
</feature>
<feature type="transmembrane region" description="Helical" evidence="4">
    <location>
        <begin position="343"/>
        <end position="363"/>
    </location>
</feature>
<dbReference type="RefSeq" id="WP_283406480.1">
    <property type="nucleotide sequence ID" value="NZ_FXUI01000007.1"/>
</dbReference>
<reference evidence="6 7" key="1">
    <citation type="submission" date="2017-05" db="EMBL/GenBank/DDBJ databases">
        <authorList>
            <person name="Varghese N."/>
            <person name="Submissions S."/>
        </authorList>
    </citation>
    <scope>NUCLEOTIDE SEQUENCE [LARGE SCALE GENOMIC DNA]</scope>
    <source>
        <strain evidence="6 7">SM16</strain>
    </source>
</reference>